<dbReference type="EMBL" id="QSHO01000009">
    <property type="protein sequence ID" value="RHC16463.1"/>
    <property type="molecule type" value="Genomic_DNA"/>
</dbReference>
<dbReference type="CDD" id="cd00367">
    <property type="entry name" value="PTS-HPr_like"/>
    <property type="match status" value="1"/>
</dbReference>
<dbReference type="PANTHER" id="PTHR33705">
    <property type="entry name" value="PHOSPHOCARRIER PROTEIN HPR"/>
    <property type="match status" value="1"/>
</dbReference>
<accession>A0A3R6ARD1</accession>
<dbReference type="Pfam" id="PF00381">
    <property type="entry name" value="PTS-HPr"/>
    <property type="match status" value="1"/>
</dbReference>
<name>A0A3R6ARD1_9FIRM</name>
<feature type="domain" description="HPr" evidence="1">
    <location>
        <begin position="4"/>
        <end position="87"/>
    </location>
</feature>
<evidence type="ECO:0000259" key="1">
    <source>
        <dbReference type="PROSITE" id="PS51350"/>
    </source>
</evidence>
<dbReference type="SUPFAM" id="SSF55594">
    <property type="entry name" value="HPr-like"/>
    <property type="match status" value="1"/>
</dbReference>
<dbReference type="InterPro" id="IPR000032">
    <property type="entry name" value="HPr-like"/>
</dbReference>
<dbReference type="Proteomes" id="UP000283513">
    <property type="component" value="Unassembled WGS sequence"/>
</dbReference>
<evidence type="ECO:0000313" key="2">
    <source>
        <dbReference type="EMBL" id="RHC16463.1"/>
    </source>
</evidence>
<comment type="caution">
    <text evidence="2">The sequence shown here is derived from an EMBL/GenBank/DDBJ whole genome shotgun (WGS) entry which is preliminary data.</text>
</comment>
<evidence type="ECO:0000313" key="3">
    <source>
        <dbReference type="Proteomes" id="UP000283513"/>
    </source>
</evidence>
<dbReference type="InterPro" id="IPR035895">
    <property type="entry name" value="HPr-like_sf"/>
</dbReference>
<dbReference type="NCBIfam" id="TIGR01003">
    <property type="entry name" value="PTS_HPr_family"/>
    <property type="match status" value="1"/>
</dbReference>
<dbReference type="PRINTS" id="PR00107">
    <property type="entry name" value="PHOSPHOCPHPR"/>
</dbReference>
<protein>
    <submittedName>
        <fullName evidence="2">HPr family phosphocarrier protein</fullName>
    </submittedName>
</protein>
<organism evidence="2 3">
    <name type="scientific">Roseburia intestinalis</name>
    <dbReference type="NCBI Taxonomy" id="166486"/>
    <lineage>
        <taxon>Bacteria</taxon>
        <taxon>Bacillati</taxon>
        <taxon>Bacillota</taxon>
        <taxon>Clostridia</taxon>
        <taxon>Lachnospirales</taxon>
        <taxon>Lachnospiraceae</taxon>
        <taxon>Roseburia</taxon>
    </lineage>
</organism>
<proteinExistence type="predicted"/>
<reference evidence="2 3" key="1">
    <citation type="submission" date="2018-08" db="EMBL/GenBank/DDBJ databases">
        <title>A genome reference for cultivated species of the human gut microbiota.</title>
        <authorList>
            <person name="Zou Y."/>
            <person name="Xue W."/>
            <person name="Luo G."/>
        </authorList>
    </citation>
    <scope>NUCLEOTIDE SEQUENCE [LARGE SCALE GENOMIC DNA]</scope>
    <source>
        <strain evidence="2 3">AM37-1AC</strain>
    </source>
</reference>
<dbReference type="Gene3D" id="3.30.1340.10">
    <property type="entry name" value="HPr-like"/>
    <property type="match status" value="1"/>
</dbReference>
<dbReference type="InterPro" id="IPR050399">
    <property type="entry name" value="HPr"/>
</dbReference>
<dbReference type="PROSITE" id="PS51350">
    <property type="entry name" value="PTS_HPR_DOM"/>
    <property type="match status" value="1"/>
</dbReference>
<dbReference type="PANTHER" id="PTHR33705:SF5">
    <property type="entry name" value="HPR-LIKE PROTEIN CRH"/>
    <property type="match status" value="1"/>
</dbReference>
<sequence length="87" mass="9796">MEDIMKKSVVVNMQNDMEARPIALLVQKANQFSSRIYMESADNKRVNVKSIMGMMNMALLNGEEVVIDAEGEDEQEAIAAIEEFLTK</sequence>
<gene>
    <name evidence="2" type="ORF">DW856_11300</name>
</gene>
<dbReference type="AlphaFoldDB" id="A0A3R6ARD1"/>